<comment type="similarity">
    <text evidence="1">Belongs to the GppA/Ppx family.</text>
</comment>
<evidence type="ECO:0000313" key="5">
    <source>
        <dbReference type="Proteomes" id="UP000297597"/>
    </source>
</evidence>
<dbReference type="CDD" id="cd24054">
    <property type="entry name" value="ASKHA_NBD_AaPPX-GppA_MtPPX2-like"/>
    <property type="match status" value="1"/>
</dbReference>
<dbReference type="GO" id="GO:0008894">
    <property type="term" value="F:guanosine-5'-triphosphate,3'-diphosphate diphosphatase activity"/>
    <property type="evidence" value="ECO:0007669"/>
    <property type="project" value="UniProtKB-EC"/>
</dbReference>
<keyword evidence="2" id="KW-1133">Transmembrane helix</keyword>
<dbReference type="Gene3D" id="3.30.420.150">
    <property type="entry name" value="Exopolyphosphatase. Domain 2"/>
    <property type="match status" value="1"/>
</dbReference>
<proteinExistence type="inferred from homology"/>
<evidence type="ECO:0000259" key="3">
    <source>
        <dbReference type="Pfam" id="PF02541"/>
    </source>
</evidence>
<feature type="transmembrane region" description="Helical" evidence="2">
    <location>
        <begin position="254"/>
        <end position="276"/>
    </location>
</feature>
<dbReference type="OrthoDB" id="9807195at2"/>
<keyword evidence="4" id="KW-0378">Hydrolase</keyword>
<dbReference type="EC" id="3.6.1.40" evidence="4"/>
<dbReference type="PANTHER" id="PTHR30005:SF0">
    <property type="entry name" value="RETROGRADE REGULATION PROTEIN 2"/>
    <property type="match status" value="1"/>
</dbReference>
<dbReference type="SUPFAM" id="SSF53067">
    <property type="entry name" value="Actin-like ATPase domain"/>
    <property type="match status" value="2"/>
</dbReference>
<dbReference type="InterPro" id="IPR003695">
    <property type="entry name" value="Ppx_GppA_N"/>
</dbReference>
<organism evidence="4 5">
    <name type="scientific">Pelotomaculum propionicicum</name>
    <dbReference type="NCBI Taxonomy" id="258475"/>
    <lineage>
        <taxon>Bacteria</taxon>
        <taxon>Bacillati</taxon>
        <taxon>Bacillota</taxon>
        <taxon>Clostridia</taxon>
        <taxon>Eubacteriales</taxon>
        <taxon>Desulfotomaculaceae</taxon>
        <taxon>Pelotomaculum</taxon>
    </lineage>
</organism>
<gene>
    <name evidence="4" type="primary">gppA</name>
    <name evidence="4" type="ORF">Pmgp_02938</name>
</gene>
<evidence type="ECO:0000256" key="1">
    <source>
        <dbReference type="ARBA" id="ARBA00007125"/>
    </source>
</evidence>
<keyword evidence="2" id="KW-0472">Membrane</keyword>
<comment type="caution">
    <text evidence="4">The sequence shown here is derived from an EMBL/GenBank/DDBJ whole genome shotgun (WGS) entry which is preliminary data.</text>
</comment>
<keyword evidence="2" id="KW-0812">Transmembrane</keyword>
<dbReference type="Gene3D" id="3.30.420.40">
    <property type="match status" value="1"/>
</dbReference>
<dbReference type="AlphaFoldDB" id="A0A4Y7RLY3"/>
<evidence type="ECO:0000313" key="4">
    <source>
        <dbReference type="EMBL" id="TEB09692.1"/>
    </source>
</evidence>
<protein>
    <submittedName>
        <fullName evidence="4">Guanosine-5'-triphosphate,3'-diphosphate pyrophosphatase</fullName>
        <ecNumber evidence="4">3.6.1.40</ecNumber>
    </submittedName>
</protein>
<dbReference type="InterPro" id="IPR050273">
    <property type="entry name" value="GppA/Ppx_hydrolase"/>
</dbReference>
<name>A0A4Y7RLY3_9FIRM</name>
<dbReference type="Proteomes" id="UP000297597">
    <property type="component" value="Unassembled WGS sequence"/>
</dbReference>
<dbReference type="Pfam" id="PF02541">
    <property type="entry name" value="Ppx-GppA"/>
    <property type="match status" value="1"/>
</dbReference>
<dbReference type="EMBL" id="QFFZ01000040">
    <property type="protein sequence ID" value="TEB09692.1"/>
    <property type="molecule type" value="Genomic_DNA"/>
</dbReference>
<keyword evidence="5" id="KW-1185">Reference proteome</keyword>
<dbReference type="InterPro" id="IPR043129">
    <property type="entry name" value="ATPase_NBD"/>
</dbReference>
<accession>A0A4Y7RLY3</accession>
<dbReference type="PANTHER" id="PTHR30005">
    <property type="entry name" value="EXOPOLYPHOSPHATASE"/>
    <property type="match status" value="1"/>
</dbReference>
<dbReference type="RefSeq" id="WP_134214723.1">
    <property type="nucleotide sequence ID" value="NZ_QFFZ01000040.1"/>
</dbReference>
<feature type="domain" description="Ppx/GppA phosphatase N-terminal" evidence="3">
    <location>
        <begin position="30"/>
        <end position="288"/>
    </location>
</feature>
<reference evidence="4 5" key="1">
    <citation type="journal article" date="2018" name="Environ. Microbiol.">
        <title>Novel energy conservation strategies and behaviour of Pelotomaculum schinkii driving syntrophic propionate catabolism.</title>
        <authorList>
            <person name="Hidalgo-Ahumada C.A.P."/>
            <person name="Nobu M.K."/>
            <person name="Narihiro T."/>
            <person name="Tamaki H."/>
            <person name="Liu W.T."/>
            <person name="Kamagata Y."/>
            <person name="Stams A.J.M."/>
            <person name="Imachi H."/>
            <person name="Sousa D.Z."/>
        </authorList>
    </citation>
    <scope>NUCLEOTIDE SEQUENCE [LARGE SCALE GENOMIC DNA]</scope>
    <source>
        <strain evidence="4 5">MGP</strain>
    </source>
</reference>
<evidence type="ECO:0000256" key="2">
    <source>
        <dbReference type="SAM" id="Phobius"/>
    </source>
</evidence>
<sequence length="293" mass="31594">MRRIAAIDVGTNSTRLLVAGESGGVLKRIETGLYTTRLGKGITRGLLQREAMERTVQAVKLFNETALNLGAEKVIVAATSAVRDAANKGEFWELVQKSAGLRLRVLSGEEEAALSYKGVLSGLMVPPHSTVVLDIGGGSTELTWRQAGNLRLVSINAGAVRMTETGAGEEEITALFRPALEEIKKLSFKNLVGVGGTATTLAAIDQRLSVYEPEQVHGYCLSAASVDRILSMLKNMDLKERKKVPGLQPERADIIVAGVLILKIVLNGLGFSWMYISECDMLCGLILEEVEIK</sequence>